<evidence type="ECO:0000313" key="3">
    <source>
        <dbReference type="Proteomes" id="UP000218231"/>
    </source>
</evidence>
<gene>
    <name evidence="2" type="ORF">WR25_23014</name>
</gene>
<feature type="region of interest" description="Disordered" evidence="1">
    <location>
        <begin position="166"/>
        <end position="262"/>
    </location>
</feature>
<feature type="compositionally biased region" description="Low complexity" evidence="1">
    <location>
        <begin position="200"/>
        <end position="225"/>
    </location>
</feature>
<reference evidence="2 3" key="1">
    <citation type="journal article" date="2017" name="Curr. Biol.">
        <title>Genome architecture and evolution of a unichromosomal asexual nematode.</title>
        <authorList>
            <person name="Fradin H."/>
            <person name="Zegar C."/>
            <person name="Gutwein M."/>
            <person name="Lucas J."/>
            <person name="Kovtun M."/>
            <person name="Corcoran D."/>
            <person name="Baugh L.R."/>
            <person name="Kiontke K."/>
            <person name="Gunsalus K."/>
            <person name="Fitch D.H."/>
            <person name="Piano F."/>
        </authorList>
    </citation>
    <scope>NUCLEOTIDE SEQUENCE [LARGE SCALE GENOMIC DNA]</scope>
    <source>
        <strain evidence="2">PF1309</strain>
    </source>
</reference>
<name>A0A2A2KYL6_9BILA</name>
<proteinExistence type="predicted"/>
<evidence type="ECO:0000256" key="1">
    <source>
        <dbReference type="SAM" id="MobiDB-lite"/>
    </source>
</evidence>
<keyword evidence="3" id="KW-1185">Reference proteome</keyword>
<comment type="caution">
    <text evidence="2">The sequence shown here is derived from an EMBL/GenBank/DDBJ whole genome shotgun (WGS) entry which is preliminary data.</text>
</comment>
<evidence type="ECO:0000313" key="2">
    <source>
        <dbReference type="EMBL" id="PAV79025.1"/>
    </source>
</evidence>
<dbReference type="AlphaFoldDB" id="A0A2A2KYL6"/>
<organism evidence="2 3">
    <name type="scientific">Diploscapter pachys</name>
    <dbReference type="NCBI Taxonomy" id="2018661"/>
    <lineage>
        <taxon>Eukaryota</taxon>
        <taxon>Metazoa</taxon>
        <taxon>Ecdysozoa</taxon>
        <taxon>Nematoda</taxon>
        <taxon>Chromadorea</taxon>
        <taxon>Rhabditida</taxon>
        <taxon>Rhabditina</taxon>
        <taxon>Rhabditomorpha</taxon>
        <taxon>Rhabditoidea</taxon>
        <taxon>Rhabditidae</taxon>
        <taxon>Diploscapter</taxon>
    </lineage>
</organism>
<feature type="compositionally biased region" description="Polar residues" evidence="1">
    <location>
        <begin position="171"/>
        <end position="181"/>
    </location>
</feature>
<sequence length="262" mass="26672">MLAANSYGPPPSVTTPLESLSSYQQSPPFNHQSQYQYIIQPYPMHGGYPGLIGSLPQTFPSPGGYAGVTTLGTPYTMYGYPQAITTQQLLVPPASNGNGVFQGSNFGPSTTFGIGPSGLPVIIPSGIQPSQTGSGAIFGYGSSAGIGVPPAPSPYGSPLVQPVGLPGLGTSAGQTTGSTIGTPYPNIISPLSSIPTSGPTVGSETSSNSGSTSSNSVTSSGTSTTKSAPEVWALGGVKTSKGDSSLMKRNQKDFYLRDDRRK</sequence>
<feature type="region of interest" description="Disordered" evidence="1">
    <location>
        <begin position="1"/>
        <end position="27"/>
    </location>
</feature>
<feature type="compositionally biased region" description="Polar residues" evidence="1">
    <location>
        <begin position="189"/>
        <end position="199"/>
    </location>
</feature>
<protein>
    <submittedName>
        <fullName evidence="2">Uncharacterized protein</fullName>
    </submittedName>
</protein>
<feature type="compositionally biased region" description="Polar residues" evidence="1">
    <location>
        <begin position="14"/>
        <end position="27"/>
    </location>
</feature>
<accession>A0A2A2KYL6</accession>
<feature type="compositionally biased region" description="Basic and acidic residues" evidence="1">
    <location>
        <begin position="250"/>
        <end position="262"/>
    </location>
</feature>
<dbReference type="Proteomes" id="UP000218231">
    <property type="component" value="Unassembled WGS sequence"/>
</dbReference>
<dbReference type="EMBL" id="LIAE01007480">
    <property type="protein sequence ID" value="PAV79025.1"/>
    <property type="molecule type" value="Genomic_DNA"/>
</dbReference>